<sequence length="336" mass="36902">MCNTHHTRCFLFMPFTCVSSHTVQYEALAGYSAVIDRLGELQEAMDSYIADEPEEGKEGRSRILLTEGRTGVDEQLPLLEIRDLTLTTPDQQKTLVKDLSLQVHKRKSLFVTGPSGAGKTSLLRAIAGLWTYGEGSIALCGERIGGSSQDGDVMFVPQRPYMVLGTLRDQLLYPTWSSIAEGNNPADGGTDNGSGHDGSRPVPSDDALKSVLSTVYLGEVLEKCKEGFPDRDPLDVNADWAARLSLGEQQRLAFARVLLANPRLVLMDESTSALDFENQSRLYKELQSHGITFVSVGHRPSLKDFHEYTLQLMPPDNGRSPGAWILQKSTSNTVSL</sequence>
<dbReference type="PANTHER" id="PTHR11384">
    <property type="entry name" value="ATP-BINDING CASSETTE, SUB-FAMILY D MEMBER"/>
    <property type="match status" value="1"/>
</dbReference>
<evidence type="ECO:0000313" key="12">
    <source>
        <dbReference type="Proteomes" id="UP000708148"/>
    </source>
</evidence>
<dbReference type="PROSITE" id="PS50893">
    <property type="entry name" value="ABC_TRANSPORTER_2"/>
    <property type="match status" value="1"/>
</dbReference>
<dbReference type="GO" id="GO:0016887">
    <property type="term" value="F:ATP hydrolysis activity"/>
    <property type="evidence" value="ECO:0007669"/>
    <property type="project" value="InterPro"/>
</dbReference>
<keyword evidence="6" id="KW-1133">Transmembrane helix</keyword>
<feature type="signal peptide" evidence="9">
    <location>
        <begin position="1"/>
        <end position="20"/>
    </location>
</feature>
<dbReference type="InterPro" id="IPR003439">
    <property type="entry name" value="ABC_transporter-like_ATP-bd"/>
</dbReference>
<dbReference type="GO" id="GO:0005524">
    <property type="term" value="F:ATP binding"/>
    <property type="evidence" value="ECO:0007669"/>
    <property type="project" value="UniProtKB-KW"/>
</dbReference>
<keyword evidence="2" id="KW-0813">Transport</keyword>
<dbReference type="InterPro" id="IPR050835">
    <property type="entry name" value="ABC_transporter_sub-D"/>
</dbReference>
<keyword evidence="7" id="KW-0472">Membrane</keyword>
<reference evidence="11" key="1">
    <citation type="submission" date="2020-12" db="EMBL/GenBank/DDBJ databases">
        <authorList>
            <person name="Iha C."/>
        </authorList>
    </citation>
    <scope>NUCLEOTIDE SEQUENCE</scope>
</reference>
<dbReference type="PROSITE" id="PS00211">
    <property type="entry name" value="ABC_TRANSPORTER_1"/>
    <property type="match status" value="1"/>
</dbReference>
<evidence type="ECO:0000256" key="6">
    <source>
        <dbReference type="ARBA" id="ARBA00022989"/>
    </source>
</evidence>
<protein>
    <recommendedName>
        <fullName evidence="10">ABC transporter domain-containing protein</fullName>
    </recommendedName>
</protein>
<proteinExistence type="inferred from homology"/>
<keyword evidence="9" id="KW-0732">Signal</keyword>
<dbReference type="Gene3D" id="3.40.50.300">
    <property type="entry name" value="P-loop containing nucleotide triphosphate hydrolases"/>
    <property type="match status" value="1"/>
</dbReference>
<evidence type="ECO:0000256" key="5">
    <source>
        <dbReference type="ARBA" id="ARBA00022840"/>
    </source>
</evidence>
<accession>A0A8S1IVA1</accession>
<dbReference type="PANTHER" id="PTHR11384:SF59">
    <property type="entry name" value="LYSOSOMAL COBALAMIN TRANSPORTER ABCD4"/>
    <property type="match status" value="1"/>
</dbReference>
<evidence type="ECO:0000256" key="2">
    <source>
        <dbReference type="ARBA" id="ARBA00022448"/>
    </source>
</evidence>
<evidence type="ECO:0000256" key="1">
    <source>
        <dbReference type="ARBA" id="ARBA00008575"/>
    </source>
</evidence>
<dbReference type="CDD" id="cd03223">
    <property type="entry name" value="ABCD_peroxisomal_ALDP"/>
    <property type="match status" value="1"/>
</dbReference>
<keyword evidence="5" id="KW-0067">ATP-binding</keyword>
<evidence type="ECO:0000313" key="11">
    <source>
        <dbReference type="EMBL" id="CAD7699047.1"/>
    </source>
</evidence>
<feature type="region of interest" description="Disordered" evidence="8">
    <location>
        <begin position="182"/>
        <end position="205"/>
    </location>
</feature>
<organism evidence="11 12">
    <name type="scientific">Ostreobium quekettii</name>
    <dbReference type="NCBI Taxonomy" id="121088"/>
    <lineage>
        <taxon>Eukaryota</taxon>
        <taxon>Viridiplantae</taxon>
        <taxon>Chlorophyta</taxon>
        <taxon>core chlorophytes</taxon>
        <taxon>Ulvophyceae</taxon>
        <taxon>TCBD clade</taxon>
        <taxon>Bryopsidales</taxon>
        <taxon>Ostreobineae</taxon>
        <taxon>Ostreobiaceae</taxon>
        <taxon>Ostreobium</taxon>
    </lineage>
</organism>
<evidence type="ECO:0000259" key="10">
    <source>
        <dbReference type="PROSITE" id="PS50893"/>
    </source>
</evidence>
<dbReference type="InterPro" id="IPR003593">
    <property type="entry name" value="AAA+_ATPase"/>
</dbReference>
<name>A0A8S1IVA1_9CHLO</name>
<keyword evidence="12" id="KW-1185">Reference proteome</keyword>
<evidence type="ECO:0000256" key="3">
    <source>
        <dbReference type="ARBA" id="ARBA00022692"/>
    </source>
</evidence>
<keyword evidence="4" id="KW-0547">Nucleotide-binding</keyword>
<comment type="caution">
    <text evidence="11">The sequence shown here is derived from an EMBL/GenBank/DDBJ whole genome shotgun (WGS) entry which is preliminary data.</text>
</comment>
<evidence type="ECO:0000256" key="4">
    <source>
        <dbReference type="ARBA" id="ARBA00022741"/>
    </source>
</evidence>
<evidence type="ECO:0000256" key="7">
    <source>
        <dbReference type="ARBA" id="ARBA00023136"/>
    </source>
</evidence>
<dbReference type="OrthoDB" id="422637at2759"/>
<feature type="chain" id="PRO_5035819681" description="ABC transporter domain-containing protein" evidence="9">
    <location>
        <begin position="21"/>
        <end position="336"/>
    </location>
</feature>
<gene>
    <name evidence="11" type="ORF">OSTQU699_LOCUS4406</name>
</gene>
<dbReference type="Pfam" id="PF00005">
    <property type="entry name" value="ABC_tran"/>
    <property type="match status" value="1"/>
</dbReference>
<dbReference type="InterPro" id="IPR027417">
    <property type="entry name" value="P-loop_NTPase"/>
</dbReference>
<evidence type="ECO:0000256" key="9">
    <source>
        <dbReference type="SAM" id="SignalP"/>
    </source>
</evidence>
<keyword evidence="3" id="KW-0812">Transmembrane</keyword>
<dbReference type="Proteomes" id="UP000708148">
    <property type="component" value="Unassembled WGS sequence"/>
</dbReference>
<comment type="similarity">
    <text evidence="1">Belongs to the ABC transporter superfamily. ABCD family. Peroxisomal fatty acyl CoA transporter (TC 3.A.1.203) subfamily.</text>
</comment>
<dbReference type="InterPro" id="IPR017871">
    <property type="entry name" value="ABC_transporter-like_CS"/>
</dbReference>
<dbReference type="SUPFAM" id="SSF52540">
    <property type="entry name" value="P-loop containing nucleoside triphosphate hydrolases"/>
    <property type="match status" value="1"/>
</dbReference>
<dbReference type="AlphaFoldDB" id="A0A8S1IVA1"/>
<dbReference type="SMART" id="SM00382">
    <property type="entry name" value="AAA"/>
    <property type="match status" value="1"/>
</dbReference>
<dbReference type="EMBL" id="CAJHUC010000946">
    <property type="protein sequence ID" value="CAD7699047.1"/>
    <property type="molecule type" value="Genomic_DNA"/>
</dbReference>
<evidence type="ECO:0000256" key="8">
    <source>
        <dbReference type="SAM" id="MobiDB-lite"/>
    </source>
</evidence>
<feature type="domain" description="ABC transporter" evidence="10">
    <location>
        <begin position="79"/>
        <end position="336"/>
    </location>
</feature>